<dbReference type="EMBL" id="MU004248">
    <property type="protein sequence ID" value="KAF2663098.1"/>
    <property type="molecule type" value="Genomic_DNA"/>
</dbReference>
<comment type="cofactor">
    <cofactor evidence="1 10">
        <name>heme</name>
        <dbReference type="ChEBI" id="CHEBI:30413"/>
    </cofactor>
</comment>
<proteinExistence type="inferred from homology"/>
<evidence type="ECO:0000256" key="11">
    <source>
        <dbReference type="RuleBase" id="RU000461"/>
    </source>
</evidence>
<organism evidence="13 14">
    <name type="scientific">Microthyrium microscopicum</name>
    <dbReference type="NCBI Taxonomy" id="703497"/>
    <lineage>
        <taxon>Eukaryota</taxon>
        <taxon>Fungi</taxon>
        <taxon>Dikarya</taxon>
        <taxon>Ascomycota</taxon>
        <taxon>Pezizomycotina</taxon>
        <taxon>Dothideomycetes</taxon>
        <taxon>Dothideomycetes incertae sedis</taxon>
        <taxon>Microthyriales</taxon>
        <taxon>Microthyriaceae</taxon>
        <taxon>Microthyrium</taxon>
    </lineage>
</organism>
<keyword evidence="13" id="KW-0489">Methyltransferase</keyword>
<dbReference type="InterPro" id="IPR002403">
    <property type="entry name" value="Cyt_P450_E_grp-IV"/>
</dbReference>
<dbReference type="AlphaFoldDB" id="A0A6A6TW60"/>
<evidence type="ECO:0000313" key="13">
    <source>
        <dbReference type="EMBL" id="KAF2663098.1"/>
    </source>
</evidence>
<evidence type="ECO:0000256" key="12">
    <source>
        <dbReference type="SAM" id="Phobius"/>
    </source>
</evidence>
<keyword evidence="8 11" id="KW-0503">Monooxygenase</keyword>
<evidence type="ECO:0000256" key="7">
    <source>
        <dbReference type="ARBA" id="ARBA00023004"/>
    </source>
</evidence>
<dbReference type="Gene3D" id="1.10.630.10">
    <property type="entry name" value="Cytochrome P450"/>
    <property type="match status" value="1"/>
</dbReference>
<dbReference type="PANTHER" id="PTHR24304">
    <property type="entry name" value="CYTOCHROME P450 FAMILY 7"/>
    <property type="match status" value="1"/>
</dbReference>
<dbReference type="GO" id="GO:0020037">
    <property type="term" value="F:heme binding"/>
    <property type="evidence" value="ECO:0007669"/>
    <property type="project" value="InterPro"/>
</dbReference>
<feature type="transmembrane region" description="Helical" evidence="12">
    <location>
        <begin position="53"/>
        <end position="70"/>
    </location>
</feature>
<evidence type="ECO:0000256" key="1">
    <source>
        <dbReference type="ARBA" id="ARBA00001971"/>
    </source>
</evidence>
<dbReference type="InterPro" id="IPR050529">
    <property type="entry name" value="CYP450_sterol_14alpha_dmase"/>
</dbReference>
<dbReference type="GO" id="GO:0008398">
    <property type="term" value="F:sterol 14-demethylase activity"/>
    <property type="evidence" value="ECO:0007669"/>
    <property type="project" value="UniProtKB-ARBA"/>
</dbReference>
<dbReference type="FunFam" id="1.10.630.10:FF:000033">
    <property type="entry name" value="14-alpha sterol demethylase"/>
    <property type="match status" value="1"/>
</dbReference>
<accession>A0A6A6TW60</accession>
<evidence type="ECO:0000256" key="2">
    <source>
        <dbReference type="ARBA" id="ARBA00004370"/>
    </source>
</evidence>
<dbReference type="PRINTS" id="PR00465">
    <property type="entry name" value="EP450IV"/>
</dbReference>
<name>A0A6A6TW60_9PEZI</name>
<evidence type="ECO:0000256" key="4">
    <source>
        <dbReference type="ARBA" id="ARBA00022617"/>
    </source>
</evidence>
<feature type="binding site" description="axial binding residue" evidence="10">
    <location>
        <position position="467"/>
    </location>
    <ligand>
        <name>heme</name>
        <dbReference type="ChEBI" id="CHEBI:30413"/>
    </ligand>
    <ligandPart>
        <name>Fe</name>
        <dbReference type="ChEBI" id="CHEBI:18248"/>
    </ligandPart>
</feature>
<evidence type="ECO:0000256" key="8">
    <source>
        <dbReference type="ARBA" id="ARBA00023033"/>
    </source>
</evidence>
<evidence type="ECO:0000313" key="14">
    <source>
        <dbReference type="Proteomes" id="UP000799302"/>
    </source>
</evidence>
<evidence type="ECO:0000256" key="10">
    <source>
        <dbReference type="PIRSR" id="PIRSR602403-1"/>
    </source>
</evidence>
<dbReference type="InterPro" id="IPR001128">
    <property type="entry name" value="Cyt_P450"/>
</dbReference>
<keyword evidence="14" id="KW-1185">Reference proteome</keyword>
<keyword evidence="5 10" id="KW-0479">Metal-binding</keyword>
<dbReference type="Proteomes" id="UP000799302">
    <property type="component" value="Unassembled WGS sequence"/>
</dbReference>
<dbReference type="CDD" id="cd11042">
    <property type="entry name" value="CYP51-like"/>
    <property type="match status" value="1"/>
</dbReference>
<dbReference type="OrthoDB" id="1055148at2759"/>
<dbReference type="GO" id="GO:0005506">
    <property type="term" value="F:iron ion binding"/>
    <property type="evidence" value="ECO:0007669"/>
    <property type="project" value="InterPro"/>
</dbReference>
<keyword evidence="12" id="KW-0812">Transmembrane</keyword>
<dbReference type="GO" id="GO:0016020">
    <property type="term" value="C:membrane"/>
    <property type="evidence" value="ECO:0007669"/>
    <property type="project" value="UniProtKB-SubCell"/>
</dbReference>
<keyword evidence="13" id="KW-0808">Transferase</keyword>
<comment type="similarity">
    <text evidence="3 11">Belongs to the cytochrome P450 family.</text>
</comment>
<dbReference type="Pfam" id="PF00067">
    <property type="entry name" value="p450"/>
    <property type="match status" value="1"/>
</dbReference>
<sequence length="527" mass="59512">MGLLASITEPLSEHFKDVSTLALLVCAVFAGLCLIVVANVLQQQLFRNKNEPPVVFHWFPVIGSTITYGMDPMQFFKRCQAQYGDIFTFVLLGRRMTVYLGTKGNEFILNAKLKDANAEEIYSPLTTPVFGKDVVYDCPNSKLMEQKKFVKFGLTTEAFRSYVSLIADEVESYVKKSPKFKAEKGVFDVTSAMAELTIFTASRSLQGKEVRERFDATFADYYHDLDMGFSPINFMLPWAPLPHNRRRDVAHHKMVETYMGIITKRREGGNQGDEEDMIGNLMGCSYKDGKAIPDKEIAHMMIALLMAGQHSSSSSIAWIILHLADRPDITEELLEEQKTVLGNDLPRPTYDDLSRLPLHSQVIKESLRMHSPIHSIMRKVKTPMHVEGTNYIIPTSHTLLATPIYASLSPFYFPNPSKWEPHRWDDGSSGTNLPEEGEGEKVDYGYGMVTKGTTSPYLPFGAGRHRCIGEQFAYVQLQTILVIMVRIFKFQNLPGRDGVVATDYSSLFSRPMAPASVIWEKRDKQND</sequence>
<dbReference type="GO" id="GO:0032259">
    <property type="term" value="P:methylation"/>
    <property type="evidence" value="ECO:0007669"/>
    <property type="project" value="UniProtKB-KW"/>
</dbReference>
<protein>
    <submittedName>
        <fullName evidence="13">14-alpha sterol demethylase Cyp51B</fullName>
    </submittedName>
</protein>
<dbReference type="InterPro" id="IPR017972">
    <property type="entry name" value="Cyt_P450_CS"/>
</dbReference>
<evidence type="ECO:0000256" key="6">
    <source>
        <dbReference type="ARBA" id="ARBA00023002"/>
    </source>
</evidence>
<evidence type="ECO:0000256" key="9">
    <source>
        <dbReference type="ARBA" id="ARBA00023136"/>
    </source>
</evidence>
<evidence type="ECO:0000256" key="3">
    <source>
        <dbReference type="ARBA" id="ARBA00010617"/>
    </source>
</evidence>
<evidence type="ECO:0000256" key="5">
    <source>
        <dbReference type="ARBA" id="ARBA00022723"/>
    </source>
</evidence>
<reference evidence="13" key="1">
    <citation type="journal article" date="2020" name="Stud. Mycol.">
        <title>101 Dothideomycetes genomes: a test case for predicting lifestyles and emergence of pathogens.</title>
        <authorList>
            <person name="Haridas S."/>
            <person name="Albert R."/>
            <person name="Binder M."/>
            <person name="Bloem J."/>
            <person name="Labutti K."/>
            <person name="Salamov A."/>
            <person name="Andreopoulos B."/>
            <person name="Baker S."/>
            <person name="Barry K."/>
            <person name="Bills G."/>
            <person name="Bluhm B."/>
            <person name="Cannon C."/>
            <person name="Castanera R."/>
            <person name="Culley D."/>
            <person name="Daum C."/>
            <person name="Ezra D."/>
            <person name="Gonzalez J."/>
            <person name="Henrissat B."/>
            <person name="Kuo A."/>
            <person name="Liang C."/>
            <person name="Lipzen A."/>
            <person name="Lutzoni F."/>
            <person name="Magnuson J."/>
            <person name="Mondo S."/>
            <person name="Nolan M."/>
            <person name="Ohm R."/>
            <person name="Pangilinan J."/>
            <person name="Park H.-J."/>
            <person name="Ramirez L."/>
            <person name="Alfaro M."/>
            <person name="Sun H."/>
            <person name="Tritt A."/>
            <person name="Yoshinaga Y."/>
            <person name="Zwiers L.-H."/>
            <person name="Turgeon B."/>
            <person name="Goodwin S."/>
            <person name="Spatafora J."/>
            <person name="Crous P."/>
            <person name="Grigoriev I."/>
        </authorList>
    </citation>
    <scope>NUCLEOTIDE SEQUENCE</scope>
    <source>
        <strain evidence="13">CBS 115976</strain>
    </source>
</reference>
<keyword evidence="7 10" id="KW-0408">Iron</keyword>
<dbReference type="PANTHER" id="PTHR24304:SF2">
    <property type="entry name" value="24-HYDROXYCHOLESTEROL 7-ALPHA-HYDROXYLASE"/>
    <property type="match status" value="1"/>
</dbReference>
<dbReference type="PROSITE" id="PS00086">
    <property type="entry name" value="CYTOCHROME_P450"/>
    <property type="match status" value="1"/>
</dbReference>
<gene>
    <name evidence="13" type="ORF">BT63DRAFT_484545</name>
</gene>
<dbReference type="InterPro" id="IPR036396">
    <property type="entry name" value="Cyt_P450_sf"/>
</dbReference>
<feature type="transmembrane region" description="Helical" evidence="12">
    <location>
        <begin position="20"/>
        <end position="41"/>
    </location>
</feature>
<keyword evidence="6 11" id="KW-0560">Oxidoreductase</keyword>
<dbReference type="PRINTS" id="PR00385">
    <property type="entry name" value="P450"/>
</dbReference>
<keyword evidence="9 12" id="KW-0472">Membrane</keyword>
<keyword evidence="12" id="KW-1133">Transmembrane helix</keyword>
<dbReference type="SUPFAM" id="SSF48264">
    <property type="entry name" value="Cytochrome P450"/>
    <property type="match status" value="1"/>
</dbReference>
<keyword evidence="4 10" id="KW-0349">Heme</keyword>
<dbReference type="GO" id="GO:0008168">
    <property type="term" value="F:methyltransferase activity"/>
    <property type="evidence" value="ECO:0007669"/>
    <property type="project" value="UniProtKB-KW"/>
</dbReference>
<comment type="subcellular location">
    <subcellularLocation>
        <location evidence="2">Membrane</location>
    </subcellularLocation>
</comment>